<dbReference type="InterPro" id="IPR044861">
    <property type="entry name" value="IPNS-like_FE2OG_OXY"/>
</dbReference>
<dbReference type="SUPFAM" id="SSF51197">
    <property type="entry name" value="Clavaminate synthase-like"/>
    <property type="match status" value="1"/>
</dbReference>
<proteinExistence type="inferred from homology"/>
<organism evidence="12 13">
    <name type="scientific">Helicobacter turcicus</name>
    <dbReference type="NCBI Taxonomy" id="2867412"/>
    <lineage>
        <taxon>Bacteria</taxon>
        <taxon>Pseudomonadati</taxon>
        <taxon>Campylobacterota</taxon>
        <taxon>Epsilonproteobacteria</taxon>
        <taxon>Campylobacterales</taxon>
        <taxon>Helicobacteraceae</taxon>
        <taxon>Helicobacter</taxon>
    </lineage>
</organism>
<comment type="pathway">
    <text evidence="1">Alkene biosynthesis; ethylene biosynthesis via 2-oxoglutarate.</text>
</comment>
<comment type="caution">
    <text evidence="12">The sequence shown here is derived from an EMBL/GenBank/DDBJ whole genome shotgun (WGS) entry which is preliminary data.</text>
</comment>
<evidence type="ECO:0000259" key="11">
    <source>
        <dbReference type="PROSITE" id="PS51471"/>
    </source>
</evidence>
<comment type="similarity">
    <text evidence="10">Belongs to the iron/ascorbate-dependent oxidoreductase family.</text>
</comment>
<keyword evidence="13" id="KW-1185">Reference proteome</keyword>
<evidence type="ECO:0000256" key="9">
    <source>
        <dbReference type="ARBA" id="ARBA00049359"/>
    </source>
</evidence>
<dbReference type="EMBL" id="JAIGYQ010000004">
    <property type="protein sequence ID" value="MBX7490607.1"/>
    <property type="molecule type" value="Genomic_DNA"/>
</dbReference>
<dbReference type="InterPro" id="IPR027443">
    <property type="entry name" value="IPNS-like_sf"/>
</dbReference>
<sequence length="355" mass="40734">MSNVPVIDLSLLKGDNNEREKLFKDLRYAAHTIGFFYLVGHDVDWNLCQRLFALSQEFFALPLEEKLKISIDNSPHFRGYTQVGGEYTLGSKDWREELDLGFERDTKDSNLPAYMRLHGPNQWLSSQKELRETFYLWQEQTTNMGLTLLRAFSLALYGKEDVFDALFKEDIYQHVKLIHYPGIAKEGETYSQATQGVGAHKDDGFLTLLMIDKVSGLQVQLDSGEWIDVGHKDKAFVINIGEFLELATNGYLKATMHRVKSPLKGQDRISIPMFLGAQLDKKIPIFKLPKHLQKEMRGIENDPTNPLIPEIGWNYLKHRLRSHKEVAKKFYSDIYDPQNPANPIKTSALQQSLLG</sequence>
<dbReference type="PRINTS" id="PR00682">
    <property type="entry name" value="IPNSYNTHASE"/>
</dbReference>
<dbReference type="PANTHER" id="PTHR47990">
    <property type="entry name" value="2-OXOGLUTARATE (2OG) AND FE(II)-DEPENDENT OXYGENASE SUPERFAMILY PROTEIN-RELATED"/>
    <property type="match status" value="1"/>
</dbReference>
<keyword evidence="10" id="KW-0560">Oxidoreductase</keyword>
<dbReference type="InterPro" id="IPR026992">
    <property type="entry name" value="DIOX_N"/>
</dbReference>
<keyword evidence="5" id="KW-0266">Ethylene biosynthesis</keyword>
<dbReference type="InterPro" id="IPR050231">
    <property type="entry name" value="Iron_ascorbate_oxido_reductase"/>
</dbReference>
<dbReference type="EC" id="1.13.12.19" evidence="3"/>
<dbReference type="InterPro" id="IPR005123">
    <property type="entry name" value="Oxoglu/Fe-dep_dioxygenase_dom"/>
</dbReference>
<dbReference type="RefSeq" id="WP_221531887.1">
    <property type="nucleotide sequence ID" value="NZ_JAIGYP010000004.1"/>
</dbReference>
<evidence type="ECO:0000256" key="4">
    <source>
        <dbReference type="ARBA" id="ARBA00019045"/>
    </source>
</evidence>
<comment type="catalytic activity">
    <reaction evidence="8">
        <text>2-oxoglutarate + O2 + 2 H(+) = ethene + 3 CO2 + H2O</text>
        <dbReference type="Rhea" id="RHEA:31523"/>
        <dbReference type="ChEBI" id="CHEBI:15377"/>
        <dbReference type="ChEBI" id="CHEBI:15378"/>
        <dbReference type="ChEBI" id="CHEBI:15379"/>
        <dbReference type="ChEBI" id="CHEBI:16526"/>
        <dbReference type="ChEBI" id="CHEBI:16810"/>
        <dbReference type="ChEBI" id="CHEBI:18153"/>
        <dbReference type="EC" id="1.13.12.19"/>
    </reaction>
</comment>
<evidence type="ECO:0000256" key="10">
    <source>
        <dbReference type="RuleBase" id="RU003682"/>
    </source>
</evidence>
<evidence type="ECO:0000256" key="2">
    <source>
        <dbReference type="ARBA" id="ARBA00012293"/>
    </source>
</evidence>
<keyword evidence="10" id="KW-0408">Iron</keyword>
<evidence type="ECO:0000256" key="6">
    <source>
        <dbReference type="ARBA" id="ARBA00031011"/>
    </source>
</evidence>
<evidence type="ECO:0000256" key="7">
    <source>
        <dbReference type="ARBA" id="ARBA00031282"/>
    </source>
</evidence>
<evidence type="ECO:0000256" key="1">
    <source>
        <dbReference type="ARBA" id="ARBA00004767"/>
    </source>
</evidence>
<dbReference type="PROSITE" id="PS51471">
    <property type="entry name" value="FE2OG_OXY"/>
    <property type="match status" value="1"/>
</dbReference>
<evidence type="ECO:0000256" key="5">
    <source>
        <dbReference type="ARBA" id="ARBA00022666"/>
    </source>
</evidence>
<reference evidence="12 13" key="1">
    <citation type="submission" date="2021-08" db="EMBL/GenBank/DDBJ databases">
        <title>Helicobacter spp. isolated from feces of Anatolian Ground Squirrel (Spermophilus xanthoprymnus) in Turkey.</title>
        <authorList>
            <person name="Aydin F."/>
            <person name="Abay S."/>
            <person name="Kayman T."/>
            <person name="Karakaya E."/>
            <person name="Saticioglu I.B."/>
        </authorList>
    </citation>
    <scope>NUCLEOTIDE SEQUENCE [LARGE SCALE GENOMIC DNA]</scope>
    <source>
        <strain evidence="12 13">Faydin-H70</strain>
    </source>
</reference>
<protein>
    <recommendedName>
        <fullName evidence="4">2-oxoglutarate-dependent ethylene/succinate-forming enzyme</fullName>
        <ecNumber evidence="3">1.13.12.19</ecNumber>
        <ecNumber evidence="2">1.14.20.7</ecNumber>
    </recommendedName>
    <alternativeName>
        <fullName evidence="6">2-oxoglutarate dioxygenase (ethylene-forming)</fullName>
    </alternativeName>
    <alternativeName>
        <fullName evidence="7">2-oxoglutarate/L-arginine monooxygenase/decarboxylase (succinate-forming)</fullName>
    </alternativeName>
</protein>
<dbReference type="EC" id="1.14.20.7" evidence="2"/>
<evidence type="ECO:0000256" key="8">
    <source>
        <dbReference type="ARBA" id="ARBA00047725"/>
    </source>
</evidence>
<evidence type="ECO:0000313" key="13">
    <source>
        <dbReference type="Proteomes" id="UP000700059"/>
    </source>
</evidence>
<keyword evidence="10" id="KW-0479">Metal-binding</keyword>
<gene>
    <name evidence="12" type="ORF">K4G57_03880</name>
</gene>
<dbReference type="Gene3D" id="2.60.120.330">
    <property type="entry name" value="B-lactam Antibiotic, Isopenicillin N Synthase, Chain"/>
    <property type="match status" value="1"/>
</dbReference>
<feature type="domain" description="Fe2OG dioxygenase" evidence="11">
    <location>
        <begin position="171"/>
        <end position="277"/>
    </location>
</feature>
<dbReference type="Pfam" id="PF14226">
    <property type="entry name" value="DIOX_N"/>
    <property type="match status" value="1"/>
</dbReference>
<evidence type="ECO:0000256" key="3">
    <source>
        <dbReference type="ARBA" id="ARBA00012531"/>
    </source>
</evidence>
<comment type="catalytic activity">
    <reaction evidence="9">
        <text>L-arginine + 2-oxoglutarate + O2 = guanidine + L-glutamate 5-semialdehyde + succinate + CO2</text>
        <dbReference type="Rhea" id="RHEA:31535"/>
        <dbReference type="ChEBI" id="CHEBI:15379"/>
        <dbReference type="ChEBI" id="CHEBI:16526"/>
        <dbReference type="ChEBI" id="CHEBI:16810"/>
        <dbReference type="ChEBI" id="CHEBI:30031"/>
        <dbReference type="ChEBI" id="CHEBI:30087"/>
        <dbReference type="ChEBI" id="CHEBI:32682"/>
        <dbReference type="ChEBI" id="CHEBI:58066"/>
        <dbReference type="EC" id="1.14.20.7"/>
    </reaction>
</comment>
<accession>A0ABS7JMJ1</accession>
<dbReference type="Proteomes" id="UP000700059">
    <property type="component" value="Unassembled WGS sequence"/>
</dbReference>
<evidence type="ECO:0000313" key="12">
    <source>
        <dbReference type="EMBL" id="MBX7490607.1"/>
    </source>
</evidence>
<dbReference type="Pfam" id="PF03171">
    <property type="entry name" value="2OG-FeII_Oxy"/>
    <property type="match status" value="1"/>
</dbReference>
<name>A0ABS7JMJ1_9HELI</name>